<comment type="caution">
    <text evidence="2">The sequence shown here is derived from an EMBL/GenBank/DDBJ whole genome shotgun (WGS) entry which is preliminary data.</text>
</comment>
<accession>A0AAV7IHM3</accession>
<evidence type="ECO:0000256" key="1">
    <source>
        <dbReference type="SAM" id="Phobius"/>
    </source>
</evidence>
<gene>
    <name evidence="2" type="ORF">KQX54_020278</name>
</gene>
<organism evidence="2 3">
    <name type="scientific">Cotesia glomerata</name>
    <name type="common">Lepidopteran parasitic wasp</name>
    <name type="synonym">Apanteles glomeratus</name>
    <dbReference type="NCBI Taxonomy" id="32391"/>
    <lineage>
        <taxon>Eukaryota</taxon>
        <taxon>Metazoa</taxon>
        <taxon>Ecdysozoa</taxon>
        <taxon>Arthropoda</taxon>
        <taxon>Hexapoda</taxon>
        <taxon>Insecta</taxon>
        <taxon>Pterygota</taxon>
        <taxon>Neoptera</taxon>
        <taxon>Endopterygota</taxon>
        <taxon>Hymenoptera</taxon>
        <taxon>Apocrita</taxon>
        <taxon>Ichneumonoidea</taxon>
        <taxon>Braconidae</taxon>
        <taxon>Microgastrinae</taxon>
        <taxon>Cotesia</taxon>
    </lineage>
</organism>
<dbReference type="AlphaFoldDB" id="A0AAV7IHM3"/>
<keyword evidence="1" id="KW-0812">Transmembrane</keyword>
<keyword evidence="1" id="KW-1133">Transmembrane helix</keyword>
<sequence>MSCVRKSGDWSDNLNFIEEKKLVKKSDFKLLIWGKFIKNLTRRAAMITTVYHSKVVTGNVSYLLQPQQLLPLITTADDRSVVVVIIVIINIIITTGITIIITGALILARVLAVTVLVISSVLTAVGGVSINTVNYITANRQVKTPSLNAASIPR</sequence>
<proteinExistence type="predicted"/>
<evidence type="ECO:0000313" key="2">
    <source>
        <dbReference type="EMBL" id="KAH0550602.1"/>
    </source>
</evidence>
<protein>
    <submittedName>
        <fullName evidence="2">Uncharacterized protein</fullName>
    </submittedName>
</protein>
<feature type="transmembrane region" description="Helical" evidence="1">
    <location>
        <begin position="81"/>
        <end position="107"/>
    </location>
</feature>
<reference evidence="2 3" key="1">
    <citation type="journal article" date="2021" name="J. Hered.">
        <title>A chromosome-level genome assembly of the parasitoid wasp, Cotesia glomerata (Hymenoptera: Braconidae).</title>
        <authorList>
            <person name="Pinto B.J."/>
            <person name="Weis J.J."/>
            <person name="Gamble T."/>
            <person name="Ode P.J."/>
            <person name="Paul R."/>
            <person name="Zaspel J.M."/>
        </authorList>
    </citation>
    <scope>NUCLEOTIDE SEQUENCE [LARGE SCALE GENOMIC DNA]</scope>
    <source>
        <strain evidence="2">CgM1</strain>
    </source>
</reference>
<keyword evidence="3" id="KW-1185">Reference proteome</keyword>
<dbReference type="EMBL" id="JAHXZJ010001864">
    <property type="protein sequence ID" value="KAH0550602.1"/>
    <property type="molecule type" value="Genomic_DNA"/>
</dbReference>
<name>A0AAV7IHM3_COTGL</name>
<dbReference type="Proteomes" id="UP000826195">
    <property type="component" value="Unassembled WGS sequence"/>
</dbReference>
<evidence type="ECO:0000313" key="3">
    <source>
        <dbReference type="Proteomes" id="UP000826195"/>
    </source>
</evidence>
<feature type="transmembrane region" description="Helical" evidence="1">
    <location>
        <begin position="113"/>
        <end position="136"/>
    </location>
</feature>
<keyword evidence="1" id="KW-0472">Membrane</keyword>